<proteinExistence type="predicted"/>
<protein>
    <submittedName>
        <fullName evidence="4">Nucleoside hydrolase</fullName>
    </submittedName>
</protein>
<dbReference type="PANTHER" id="PTHR12304:SF4">
    <property type="entry name" value="URIDINE NUCLEOSIDASE"/>
    <property type="match status" value="1"/>
</dbReference>
<keyword evidence="1 4" id="KW-0378">Hydrolase</keyword>
<accession>A0ABR6ZTS8</accession>
<dbReference type="GO" id="GO:0016787">
    <property type="term" value="F:hydrolase activity"/>
    <property type="evidence" value="ECO:0007669"/>
    <property type="project" value="UniProtKB-KW"/>
</dbReference>
<dbReference type="RefSeq" id="WP_186948569.1">
    <property type="nucleotide sequence ID" value="NZ_JACOGF010000009.1"/>
</dbReference>
<gene>
    <name evidence="4" type="ORF">H8L32_17570</name>
</gene>
<organism evidence="4 5">
    <name type="scientific">Undibacterium hunanense</name>
    <dbReference type="NCBI Taxonomy" id="2762292"/>
    <lineage>
        <taxon>Bacteria</taxon>
        <taxon>Pseudomonadati</taxon>
        <taxon>Pseudomonadota</taxon>
        <taxon>Betaproteobacteria</taxon>
        <taxon>Burkholderiales</taxon>
        <taxon>Oxalobacteraceae</taxon>
        <taxon>Undibacterium</taxon>
    </lineage>
</organism>
<evidence type="ECO:0000259" key="3">
    <source>
        <dbReference type="Pfam" id="PF01156"/>
    </source>
</evidence>
<dbReference type="Proteomes" id="UP000650424">
    <property type="component" value="Unassembled WGS sequence"/>
</dbReference>
<evidence type="ECO:0000313" key="4">
    <source>
        <dbReference type="EMBL" id="MBC3919303.1"/>
    </source>
</evidence>
<keyword evidence="5" id="KW-1185">Reference proteome</keyword>
<evidence type="ECO:0000256" key="2">
    <source>
        <dbReference type="ARBA" id="ARBA00023295"/>
    </source>
</evidence>
<dbReference type="PANTHER" id="PTHR12304">
    <property type="entry name" value="INOSINE-URIDINE PREFERRING NUCLEOSIDE HYDROLASE"/>
    <property type="match status" value="1"/>
</dbReference>
<dbReference type="Pfam" id="PF01156">
    <property type="entry name" value="IU_nuc_hydro"/>
    <property type="match status" value="1"/>
</dbReference>
<reference evidence="4 5" key="1">
    <citation type="submission" date="2020-08" db="EMBL/GenBank/DDBJ databases">
        <title>Novel species isolated from subtropical streams in China.</title>
        <authorList>
            <person name="Lu H."/>
        </authorList>
    </citation>
    <scope>NUCLEOTIDE SEQUENCE [LARGE SCALE GENOMIC DNA]</scope>
    <source>
        <strain evidence="4 5">CY18W</strain>
    </source>
</reference>
<feature type="domain" description="Inosine/uridine-preferring nucleoside hydrolase" evidence="3">
    <location>
        <begin position="4"/>
        <end position="291"/>
    </location>
</feature>
<dbReference type="EMBL" id="JACOGF010000009">
    <property type="protein sequence ID" value="MBC3919303.1"/>
    <property type="molecule type" value="Genomic_DNA"/>
</dbReference>
<dbReference type="InterPro" id="IPR036452">
    <property type="entry name" value="Ribo_hydro-like"/>
</dbReference>
<sequence length="303" mass="32178">MKKIIIDCDPGIDDALALLLAASSDQLDLLAVTTVAGNRPVAITARNARRILDAAGKMHVPVYAGAALPLGYAEARCNLVHGEDGLGGVVFGADRSVQTGHAANRLIELLLEHEEGSITLVAIGPLTNLALAERLSPGILKRARQLLIMGGALRCPGNVTPAAEFNFYADPVAAEIVITAEASLVLFPLDVTHQVVMSPEWIQSFSTIDTHCGQLAADMLEAYAKLDPLLHDACPVAYLLDSSLFGGESCAVTIDCRPGPTEGYAMSWFGSQIDGRKENVWAITKVHDEALLTLVRSSINMLS</sequence>
<keyword evidence="2" id="KW-0326">Glycosidase</keyword>
<evidence type="ECO:0000313" key="5">
    <source>
        <dbReference type="Proteomes" id="UP000650424"/>
    </source>
</evidence>
<evidence type="ECO:0000256" key="1">
    <source>
        <dbReference type="ARBA" id="ARBA00022801"/>
    </source>
</evidence>
<dbReference type="Gene3D" id="3.90.245.10">
    <property type="entry name" value="Ribonucleoside hydrolase-like"/>
    <property type="match status" value="1"/>
</dbReference>
<comment type="caution">
    <text evidence="4">The sequence shown here is derived from an EMBL/GenBank/DDBJ whole genome shotgun (WGS) entry which is preliminary data.</text>
</comment>
<name>A0ABR6ZTS8_9BURK</name>
<dbReference type="SUPFAM" id="SSF53590">
    <property type="entry name" value="Nucleoside hydrolase"/>
    <property type="match status" value="1"/>
</dbReference>
<dbReference type="InterPro" id="IPR001910">
    <property type="entry name" value="Inosine/uridine_hydrolase_dom"/>
</dbReference>
<dbReference type="InterPro" id="IPR023186">
    <property type="entry name" value="IUNH"/>
</dbReference>